<name>J7FGY6_9GEMI</name>
<keyword evidence="5 15" id="KW-1140">T=1 icosahedral capsid protein</keyword>
<keyword evidence="9 15" id="KW-0946">Virion</keyword>
<evidence type="ECO:0000256" key="7">
    <source>
        <dbReference type="ARBA" id="ARBA00022561"/>
    </source>
</evidence>
<keyword evidence="6 15" id="KW-1163">Viral penetration into host nucleus</keyword>
<comment type="similarity">
    <text evidence="3 15">Belongs to the geminiviridae capsid protein family.</text>
</comment>
<keyword evidence="11 15" id="KW-1160">Virus entry into host cell</keyword>
<sequence length="212" mass="24038">MRPVRPFVAVMKYTWTPNGAGVQVAAPGAVYLMTNLPRGSSEDQRHTGETLAYKLGIDLEVQVVSAQFAYANKSTHVMWLVYDAQPSGRLPATSDIFDYVEGFQYIPHVWKVRRDLCHRYIVKRKWMINLETNGASFGVDFSSRPVTAPKYRASFHKFVKRLGVRTEWKNSDTGEIGDIQRGALYLVVAPGNNVPINIRGYFRLYFKSVGNQ</sequence>
<proteinExistence type="inferred from homology"/>
<keyword evidence="8 15" id="KW-1048">Host nucleus</keyword>
<dbReference type="Gene3D" id="2.60.120.20">
    <property type="match status" value="1"/>
</dbReference>
<evidence type="ECO:0000256" key="4">
    <source>
        <dbReference type="ARBA" id="ARBA00018091"/>
    </source>
</evidence>
<evidence type="ECO:0000256" key="2">
    <source>
        <dbReference type="ARBA" id="ARBA00004328"/>
    </source>
</evidence>
<evidence type="ECO:0000256" key="9">
    <source>
        <dbReference type="ARBA" id="ARBA00022844"/>
    </source>
</evidence>
<dbReference type="EMBL" id="JQ948051">
    <property type="protein sequence ID" value="AFN80714.1"/>
    <property type="molecule type" value="Genomic_DNA"/>
</dbReference>
<dbReference type="GO" id="GO:0046718">
    <property type="term" value="P:symbiont entry into host cell"/>
    <property type="evidence" value="ECO:0007669"/>
    <property type="project" value="UniProtKB-KW"/>
</dbReference>
<evidence type="ECO:0000313" key="16">
    <source>
        <dbReference type="EMBL" id="AFN80714.1"/>
    </source>
</evidence>
<evidence type="ECO:0000256" key="12">
    <source>
        <dbReference type="ARBA" id="ARBA00025657"/>
    </source>
</evidence>
<evidence type="ECO:0000256" key="8">
    <source>
        <dbReference type="ARBA" id="ARBA00022562"/>
    </source>
</evidence>
<dbReference type="PRINTS" id="PR00223">
    <property type="entry name" value="GEMCOATARBR1"/>
</dbReference>
<comment type="subcellular location">
    <subcellularLocation>
        <location evidence="1 15">Host nucleus</location>
    </subcellularLocation>
    <subcellularLocation>
        <location evidence="2 15">Virion</location>
    </subcellularLocation>
</comment>
<dbReference type="GO" id="GO:0003677">
    <property type="term" value="F:DNA binding"/>
    <property type="evidence" value="ECO:0007669"/>
    <property type="project" value="UniProtKB-KW"/>
</dbReference>
<comment type="subunit">
    <text evidence="14 15">Homomultimer. Interacts with the movement protein. Binds to single-stranded and double-stranded viral DNA.</text>
</comment>
<evidence type="ECO:0000256" key="13">
    <source>
        <dbReference type="ARBA" id="ARBA00031336"/>
    </source>
</evidence>
<evidence type="ECO:0000256" key="1">
    <source>
        <dbReference type="ARBA" id="ARBA00004147"/>
    </source>
</evidence>
<reference evidence="16 17" key="1">
    <citation type="journal article" date="2012" name="Virus Res.">
        <title>Australian monocot-infecting mastrevirus diversity rivals that in Africa.</title>
        <authorList>
            <person name="Kraberger S."/>
            <person name="Thomas J.E."/>
            <person name="Geering A.D."/>
            <person name="Dayaram A."/>
            <person name="Stainton D."/>
            <person name="Hadfield J."/>
            <person name="Walters M."/>
            <person name="Parmenter K.S."/>
            <person name="van Brunschot S."/>
            <person name="Collings D.A."/>
            <person name="Martin D.P."/>
            <person name="Varsani A."/>
        </authorList>
    </citation>
    <scope>NUCLEOTIDE SEQUENCE [LARGE SCALE GENOMIC DNA]</scope>
    <source>
        <strain evidence="16">AU-3020_1-2011</strain>
    </source>
</reference>
<evidence type="ECO:0000256" key="10">
    <source>
        <dbReference type="ARBA" id="ARBA00023125"/>
    </source>
</evidence>
<dbReference type="GO" id="GO:0042025">
    <property type="term" value="C:host cell nucleus"/>
    <property type="evidence" value="ECO:0007669"/>
    <property type="project" value="UniProtKB-SubCell"/>
</dbReference>
<comment type="function">
    <text evidence="15">Encapsidates the viral genome into characteristic twinned ('geminate') particles. Plays a role in protection of the genome from degradation, virus acquisition and transmission by insect vectors, infectivity, and systemic movement. The CP of monopartite geminiviruses is absolutely essential for virus movement.</text>
</comment>
<evidence type="ECO:0000256" key="3">
    <source>
        <dbReference type="ARBA" id="ARBA00005468"/>
    </source>
</evidence>
<dbReference type="InterPro" id="IPR029053">
    <property type="entry name" value="Viral_coat"/>
</dbReference>
<dbReference type="Pfam" id="PF00844">
    <property type="entry name" value="Gemini_coat"/>
    <property type="match status" value="1"/>
</dbReference>
<protein>
    <recommendedName>
        <fullName evidence="4 15">Capsid protein</fullName>
    </recommendedName>
    <alternativeName>
        <fullName evidence="13 15">Coat protein</fullName>
    </alternativeName>
</protein>
<evidence type="ECO:0000256" key="11">
    <source>
        <dbReference type="ARBA" id="ARBA00023296"/>
    </source>
</evidence>
<dbReference type="InterPro" id="IPR000143">
    <property type="entry name" value="Gemcoat_MSV"/>
</dbReference>
<dbReference type="GO" id="GO:0075732">
    <property type="term" value="P:viral penetration into host nucleus"/>
    <property type="evidence" value="ECO:0007669"/>
    <property type="project" value="UniProtKB-KW"/>
</dbReference>
<dbReference type="GO" id="GO:0039615">
    <property type="term" value="C:T=1 icosahedral viral capsid"/>
    <property type="evidence" value="ECO:0007669"/>
    <property type="project" value="UniProtKB-KW"/>
</dbReference>
<keyword evidence="10 15" id="KW-0238">DNA-binding</keyword>
<dbReference type="InterPro" id="IPR000263">
    <property type="entry name" value="GV_A/BR1_coat"/>
</dbReference>
<dbReference type="GO" id="GO:0005198">
    <property type="term" value="F:structural molecule activity"/>
    <property type="evidence" value="ECO:0007669"/>
    <property type="project" value="InterPro"/>
</dbReference>
<comment type="function">
    <text evidence="15">Binds the genomic viral ssDNA and shuttles it into and out of the cell nucleus.</text>
</comment>
<dbReference type="KEGG" id="vg:13564480"/>
<dbReference type="PRINTS" id="PR00226">
    <property type="entry name" value="GEMCOATMSV"/>
</dbReference>
<dbReference type="Proteomes" id="UP000203720">
    <property type="component" value="Segment"/>
</dbReference>
<evidence type="ECO:0000256" key="15">
    <source>
        <dbReference type="RuleBase" id="RU363025"/>
    </source>
</evidence>
<organism evidence="16 17">
    <name type="scientific">Sporobolus striate mosaic virus 1</name>
    <dbReference type="NCBI Taxonomy" id="1302849"/>
    <lineage>
        <taxon>Viruses</taxon>
        <taxon>Monodnaviria</taxon>
        <taxon>Shotokuvirae</taxon>
        <taxon>Cressdnaviricota</taxon>
        <taxon>Repensiviricetes</taxon>
        <taxon>Geplafuvirales</taxon>
        <taxon>Geminiviridae</taxon>
        <taxon>Mastrevirus</taxon>
        <taxon>Mastrevirus sporoboprimi</taxon>
    </lineage>
</organism>
<accession>J7FGY6</accession>
<keyword evidence="7 15" id="KW-0167">Capsid protein</keyword>
<dbReference type="OrthoDB" id="17486at10239"/>
<dbReference type="RefSeq" id="YP_006666526.1">
    <property type="nucleotide sequence ID" value="NC_018577.1"/>
</dbReference>
<keyword evidence="17" id="KW-1185">Reference proteome</keyword>
<evidence type="ECO:0000256" key="14">
    <source>
        <dbReference type="ARBA" id="ARBA00046791"/>
    </source>
</evidence>
<evidence type="ECO:0000256" key="5">
    <source>
        <dbReference type="ARBA" id="ARBA00022431"/>
    </source>
</evidence>
<dbReference type="GO" id="GO:0043657">
    <property type="term" value="C:host cell"/>
    <property type="evidence" value="ECO:0007669"/>
    <property type="project" value="GOC"/>
</dbReference>
<evidence type="ECO:0000313" key="17">
    <source>
        <dbReference type="Proteomes" id="UP000203720"/>
    </source>
</evidence>
<comment type="function">
    <text evidence="12">Encapsidates the viral genome into characteristic twinned ('geminate') particles. Binds the genomic viral ssDNA and shuttles it into and out of the cell nucleus. Plays a role in protection of the genome from degradation, virus acquisition and transmission by insect vectors, infectivity, and systemic movement. The CP of monopartite geminiviruses is absolutely essential for virus movement.</text>
</comment>
<dbReference type="GeneID" id="13564480"/>
<evidence type="ECO:0000256" key="6">
    <source>
        <dbReference type="ARBA" id="ARBA00022524"/>
    </source>
</evidence>